<protein>
    <submittedName>
        <fullName evidence="1">Uncharacterized protein</fullName>
    </submittedName>
</protein>
<reference evidence="1 2" key="1">
    <citation type="journal article" date="2023" name="Plants (Basel)">
        <title>Bridging the Gap: Combining Genomics and Transcriptomics Approaches to Understand Stylosanthes scabra, an Orphan Legume from the Brazilian Caatinga.</title>
        <authorList>
            <person name="Ferreira-Neto J.R.C."/>
            <person name="da Silva M.D."/>
            <person name="Binneck E."/>
            <person name="de Melo N.F."/>
            <person name="da Silva R.H."/>
            <person name="de Melo A.L.T.M."/>
            <person name="Pandolfi V."/>
            <person name="Bustamante F.O."/>
            <person name="Brasileiro-Vidal A.C."/>
            <person name="Benko-Iseppon A.M."/>
        </authorList>
    </citation>
    <scope>NUCLEOTIDE SEQUENCE [LARGE SCALE GENOMIC DNA]</scope>
    <source>
        <tissue evidence="1">Leaves</tissue>
    </source>
</reference>
<organism evidence="1 2">
    <name type="scientific">Stylosanthes scabra</name>
    <dbReference type="NCBI Taxonomy" id="79078"/>
    <lineage>
        <taxon>Eukaryota</taxon>
        <taxon>Viridiplantae</taxon>
        <taxon>Streptophyta</taxon>
        <taxon>Embryophyta</taxon>
        <taxon>Tracheophyta</taxon>
        <taxon>Spermatophyta</taxon>
        <taxon>Magnoliopsida</taxon>
        <taxon>eudicotyledons</taxon>
        <taxon>Gunneridae</taxon>
        <taxon>Pentapetalae</taxon>
        <taxon>rosids</taxon>
        <taxon>fabids</taxon>
        <taxon>Fabales</taxon>
        <taxon>Fabaceae</taxon>
        <taxon>Papilionoideae</taxon>
        <taxon>50 kb inversion clade</taxon>
        <taxon>dalbergioids sensu lato</taxon>
        <taxon>Dalbergieae</taxon>
        <taxon>Pterocarpus clade</taxon>
        <taxon>Stylosanthes</taxon>
    </lineage>
</organism>
<dbReference type="EMBL" id="JASCZI010100609">
    <property type="protein sequence ID" value="MED6154596.1"/>
    <property type="molecule type" value="Genomic_DNA"/>
</dbReference>
<evidence type="ECO:0000313" key="1">
    <source>
        <dbReference type="EMBL" id="MED6154596.1"/>
    </source>
</evidence>
<gene>
    <name evidence="1" type="ORF">PIB30_114077</name>
</gene>
<comment type="caution">
    <text evidence="1">The sequence shown here is derived from an EMBL/GenBank/DDBJ whole genome shotgun (WGS) entry which is preliminary data.</text>
</comment>
<evidence type="ECO:0000313" key="2">
    <source>
        <dbReference type="Proteomes" id="UP001341840"/>
    </source>
</evidence>
<feature type="non-terminal residue" evidence="1">
    <location>
        <position position="1"/>
    </location>
</feature>
<accession>A0ABU6U0I5</accession>
<dbReference type="Proteomes" id="UP001341840">
    <property type="component" value="Unassembled WGS sequence"/>
</dbReference>
<proteinExistence type="predicted"/>
<sequence length="81" mass="8516">LAIFACSHKMIAAEIACLRGVLRSLEGLDVIGSQSSAETLDNAAVVVAGSDGIAAALVLLHCLMQQIFTDSLALRQVHRIK</sequence>
<keyword evidence="2" id="KW-1185">Reference proteome</keyword>
<name>A0ABU6U0I5_9FABA</name>